<comment type="subcellular location">
    <subcellularLocation>
        <location evidence="5">Membrane</location>
        <topology evidence="5">Single-pass membrane protein</topology>
    </subcellularLocation>
</comment>
<reference evidence="6" key="3">
    <citation type="submission" date="2014-03" db="EMBL/GenBank/DDBJ databases">
        <authorList>
            <person name="Ahn S.-J."/>
            <person name="Dermauw W."/>
            <person name="Wybouw N."/>
            <person name="Heckel D.G."/>
            <person name="Van Leeuwen T."/>
        </authorList>
    </citation>
    <scope>NUCLEOTIDE SEQUENCE</scope>
</reference>
<dbReference type="OMA" id="EMHEKIC"/>
<keyword evidence="8" id="KW-1185">Reference proteome</keyword>
<evidence type="ECO:0000313" key="7">
    <source>
        <dbReference type="EMBL" id="EFX81787.1"/>
    </source>
</evidence>
<evidence type="ECO:0000256" key="2">
    <source>
        <dbReference type="ARBA" id="ARBA00022676"/>
    </source>
</evidence>
<dbReference type="GO" id="GO:0015020">
    <property type="term" value="F:glucuronosyltransferase activity"/>
    <property type="evidence" value="ECO:0007669"/>
    <property type="project" value="UniProtKB-EC"/>
</dbReference>
<dbReference type="GO" id="GO:0016020">
    <property type="term" value="C:membrane"/>
    <property type="evidence" value="ECO:0007669"/>
    <property type="project" value="UniProtKB-SubCell"/>
</dbReference>
<organism evidence="7 8">
    <name type="scientific">Daphnia pulex</name>
    <name type="common">Water flea</name>
    <dbReference type="NCBI Taxonomy" id="6669"/>
    <lineage>
        <taxon>Eukaryota</taxon>
        <taxon>Metazoa</taxon>
        <taxon>Ecdysozoa</taxon>
        <taxon>Arthropoda</taxon>
        <taxon>Crustacea</taxon>
        <taxon>Branchiopoda</taxon>
        <taxon>Diplostraca</taxon>
        <taxon>Cladocera</taxon>
        <taxon>Anomopoda</taxon>
        <taxon>Daphniidae</taxon>
        <taxon>Daphnia</taxon>
    </lineage>
</organism>
<dbReference type="GO" id="GO:0008194">
    <property type="term" value="F:UDP-glycosyltransferase activity"/>
    <property type="evidence" value="ECO:0000318"/>
    <property type="project" value="GO_Central"/>
</dbReference>
<dbReference type="InterPro" id="IPR050271">
    <property type="entry name" value="UDP-glycosyltransferase"/>
</dbReference>
<dbReference type="Proteomes" id="UP000000305">
    <property type="component" value="Unassembled WGS sequence"/>
</dbReference>
<keyword evidence="5" id="KW-0812">Transmembrane</keyword>
<dbReference type="SUPFAM" id="SSF53756">
    <property type="entry name" value="UDP-Glycosyltransferase/glycogen phosphorylase"/>
    <property type="match status" value="1"/>
</dbReference>
<dbReference type="HOGENOM" id="CLU_012949_0_2_1"/>
<proteinExistence type="evidence at transcript level"/>
<dbReference type="PANTHER" id="PTHR48043:SF145">
    <property type="entry name" value="FI06409P-RELATED"/>
    <property type="match status" value="1"/>
</dbReference>
<evidence type="ECO:0000256" key="3">
    <source>
        <dbReference type="ARBA" id="ARBA00022679"/>
    </source>
</evidence>
<dbReference type="FunFam" id="3.40.50.2000:FF:000050">
    <property type="entry name" value="UDP-glucuronosyltransferase"/>
    <property type="match status" value="1"/>
</dbReference>
<dbReference type="PROSITE" id="PS00375">
    <property type="entry name" value="UDPGT"/>
    <property type="match status" value="1"/>
</dbReference>
<dbReference type="EMBL" id="GL732542">
    <property type="protein sequence ID" value="EFX81787.1"/>
    <property type="molecule type" value="Genomic_DNA"/>
</dbReference>
<reference evidence="6" key="2">
    <citation type="journal article" date="2014" name="Insect Biochem. Mol. Biol.">
        <title>Bacterial origin of a diverse family of UDP-glycosyltransferase genes in the Tetranychus urticae genome.</title>
        <authorList>
            <person name="Ahn S.J."/>
            <person name="Dermauw W."/>
            <person name="Wybouw N."/>
            <person name="Heckel D.G."/>
            <person name="Van Leeuwen T."/>
        </authorList>
    </citation>
    <scope>NUCLEOTIDE SEQUENCE</scope>
</reference>
<keyword evidence="3 4" id="KW-0808">Transferase</keyword>
<feature type="transmembrane region" description="Helical" evidence="5">
    <location>
        <begin position="480"/>
        <end position="503"/>
    </location>
</feature>
<comment type="similarity">
    <text evidence="1 4">Belongs to the UDP-glycosyltransferase family.</text>
</comment>
<feature type="signal peptide" evidence="5">
    <location>
        <begin position="1"/>
        <end position="21"/>
    </location>
</feature>
<dbReference type="FunCoup" id="E9GFL1">
    <property type="interactions" value="295"/>
</dbReference>
<evidence type="ECO:0000256" key="4">
    <source>
        <dbReference type="RuleBase" id="RU003718"/>
    </source>
</evidence>
<gene>
    <name evidence="6" type="primary">UGT209C1</name>
    <name evidence="7" type="ORF">DAPPUDRAFT_196057</name>
</gene>
<dbReference type="Pfam" id="PF00201">
    <property type="entry name" value="UDPGT"/>
    <property type="match status" value="1"/>
</dbReference>
<dbReference type="KEGG" id="dpx:DAPPUDRAFT_196057"/>
<keyword evidence="5" id="KW-1133">Transmembrane helix</keyword>
<sequence>MHYRLTCAITFLAHAVVFSQCARILMLSPMGTRSHMYSFMPIMEVLAERGHQVTVVTAHEPKTDTPNIRKIVISEIVEHLESGWQSFERDSIVTEFLNFVDEVSTLGTIGYQYLMANKDIREIIQNKDVDLVIVDAILNEFTLPLVDHLGVPFIFHSASTGPPWSLAVFDVPNAYATVPSLGSEFKSDMTFMERVINMAMDEIFLIIRKRIILRMLDDLARPDFPNARPIAEIERSAQLCLASHHSTTAWPRSLPPTFIPIGALHVRPAKPLPTDFQSFADGAEHGFIVFTLGSNALVSDMPESVKEMFIRVFARIPQRVFWKWEAGTSDANQISSNVKMVDWLPQQDLLGHEKARLFISHGGLLGTQETIYHGVPILGLPLGRDQRSNLAKAEEENYGIKLEWDELTETLLFTTIETILREPGYLGNASRLSRLMRDELIAPKEVAAYWVEHVLNHGGTKHLQSKAKDMPFYKLYMLDVWGFLMVILICALLIIFKIFAYIVSMFTNKKIKTE</sequence>
<dbReference type="EC" id="2.4.1.17" evidence="5"/>
<dbReference type="InterPro" id="IPR035595">
    <property type="entry name" value="UDP_glycos_trans_CS"/>
</dbReference>
<protein>
    <recommendedName>
        <fullName evidence="5">UDP-glucuronosyltransferase</fullName>
        <ecNumber evidence="5">2.4.1.17</ecNumber>
    </recommendedName>
</protein>
<dbReference type="OrthoDB" id="5835829at2759"/>
<evidence type="ECO:0000256" key="1">
    <source>
        <dbReference type="ARBA" id="ARBA00009995"/>
    </source>
</evidence>
<dbReference type="AlphaFoldDB" id="E9GFL1"/>
<reference evidence="7 8" key="1">
    <citation type="journal article" date="2011" name="Science">
        <title>The ecoresponsive genome of Daphnia pulex.</title>
        <authorList>
            <person name="Colbourne J.K."/>
            <person name="Pfrender M.E."/>
            <person name="Gilbert D."/>
            <person name="Thomas W.K."/>
            <person name="Tucker A."/>
            <person name="Oakley T.H."/>
            <person name="Tokishita S."/>
            <person name="Aerts A."/>
            <person name="Arnold G.J."/>
            <person name="Basu M.K."/>
            <person name="Bauer D.J."/>
            <person name="Caceres C.E."/>
            <person name="Carmel L."/>
            <person name="Casola C."/>
            <person name="Choi J.H."/>
            <person name="Detter J.C."/>
            <person name="Dong Q."/>
            <person name="Dusheyko S."/>
            <person name="Eads B.D."/>
            <person name="Frohlich T."/>
            <person name="Geiler-Samerotte K.A."/>
            <person name="Gerlach D."/>
            <person name="Hatcher P."/>
            <person name="Jogdeo S."/>
            <person name="Krijgsveld J."/>
            <person name="Kriventseva E.V."/>
            <person name="Kultz D."/>
            <person name="Laforsch C."/>
            <person name="Lindquist E."/>
            <person name="Lopez J."/>
            <person name="Manak J.R."/>
            <person name="Muller J."/>
            <person name="Pangilinan J."/>
            <person name="Patwardhan R.P."/>
            <person name="Pitluck S."/>
            <person name="Pritham E.J."/>
            <person name="Rechtsteiner A."/>
            <person name="Rho M."/>
            <person name="Rogozin I.B."/>
            <person name="Sakarya O."/>
            <person name="Salamov A."/>
            <person name="Schaack S."/>
            <person name="Shapiro H."/>
            <person name="Shiga Y."/>
            <person name="Skalitzky C."/>
            <person name="Smith Z."/>
            <person name="Souvorov A."/>
            <person name="Sung W."/>
            <person name="Tang Z."/>
            <person name="Tsuchiya D."/>
            <person name="Tu H."/>
            <person name="Vos H."/>
            <person name="Wang M."/>
            <person name="Wolf Y.I."/>
            <person name="Yamagata H."/>
            <person name="Yamada T."/>
            <person name="Ye Y."/>
            <person name="Shaw J.R."/>
            <person name="Andrews J."/>
            <person name="Crease T.J."/>
            <person name="Tang H."/>
            <person name="Lucas S.M."/>
            <person name="Robertson H.M."/>
            <person name="Bork P."/>
            <person name="Koonin E.V."/>
            <person name="Zdobnov E.M."/>
            <person name="Grigoriev I.V."/>
            <person name="Lynch M."/>
            <person name="Boore J.L."/>
        </authorList>
    </citation>
    <scope>NUCLEOTIDE SEQUENCE [LARGE SCALE GENOMIC DNA]</scope>
</reference>
<keyword evidence="5" id="KW-0472">Membrane</keyword>
<keyword evidence="2 4" id="KW-0328">Glycosyltransferase</keyword>
<dbReference type="InterPro" id="IPR002213">
    <property type="entry name" value="UDP_glucos_trans"/>
</dbReference>
<evidence type="ECO:0000313" key="8">
    <source>
        <dbReference type="Proteomes" id="UP000000305"/>
    </source>
</evidence>
<evidence type="ECO:0000256" key="5">
    <source>
        <dbReference type="RuleBase" id="RU362059"/>
    </source>
</evidence>
<dbReference type="Gene3D" id="3.40.50.2000">
    <property type="entry name" value="Glycogen Phosphorylase B"/>
    <property type="match status" value="2"/>
</dbReference>
<dbReference type="eggNOG" id="KOG1192">
    <property type="taxonomic scope" value="Eukaryota"/>
</dbReference>
<dbReference type="EMBL" id="KJ584807">
    <property type="protein sequence ID" value="AHX56933.1"/>
    <property type="molecule type" value="mRNA"/>
</dbReference>
<dbReference type="CDD" id="cd03784">
    <property type="entry name" value="GT1_Gtf-like"/>
    <property type="match status" value="1"/>
</dbReference>
<comment type="catalytic activity">
    <reaction evidence="5">
        <text>glucuronate acceptor + UDP-alpha-D-glucuronate = acceptor beta-D-glucuronoside + UDP + H(+)</text>
        <dbReference type="Rhea" id="RHEA:21032"/>
        <dbReference type="ChEBI" id="CHEBI:15378"/>
        <dbReference type="ChEBI" id="CHEBI:58052"/>
        <dbReference type="ChEBI" id="CHEBI:58223"/>
        <dbReference type="ChEBI" id="CHEBI:132367"/>
        <dbReference type="ChEBI" id="CHEBI:132368"/>
        <dbReference type="EC" id="2.4.1.17"/>
    </reaction>
</comment>
<keyword evidence="5" id="KW-0732">Signal</keyword>
<name>E9GFL1_DAPPU</name>
<evidence type="ECO:0000313" key="6">
    <source>
        <dbReference type="EMBL" id="AHX56933.1"/>
    </source>
</evidence>
<accession>E9GFL1</accession>
<dbReference type="PANTHER" id="PTHR48043">
    <property type="entry name" value="EG:EG0003.4 PROTEIN-RELATED"/>
    <property type="match status" value="1"/>
</dbReference>
<dbReference type="FunFam" id="3.40.50.2000:FF:000436">
    <property type="entry name" value="UDP-glucuronosyltransferase"/>
    <property type="match status" value="1"/>
</dbReference>
<feature type="chain" id="PRO_5010753708" description="UDP-glucuronosyltransferase" evidence="5">
    <location>
        <begin position="22"/>
        <end position="514"/>
    </location>
</feature>